<organism evidence="10 11">
    <name type="scientific">Berkelbacteria bacterium GW2011_GWE1_39_12</name>
    <dbReference type="NCBI Taxonomy" id="1618337"/>
    <lineage>
        <taxon>Bacteria</taxon>
        <taxon>Candidatus Berkelbacteria</taxon>
    </lineage>
</organism>
<dbReference type="PROSITE" id="PS50045">
    <property type="entry name" value="SIGMA54_INTERACT_4"/>
    <property type="match status" value="1"/>
</dbReference>
<dbReference type="CDD" id="cd19499">
    <property type="entry name" value="RecA-like_ClpB_Hsp104-like"/>
    <property type="match status" value="1"/>
</dbReference>
<dbReference type="Pfam" id="PF07724">
    <property type="entry name" value="AAA_2"/>
    <property type="match status" value="1"/>
</dbReference>
<dbReference type="InterPro" id="IPR003959">
    <property type="entry name" value="ATPase_AAA_core"/>
</dbReference>
<evidence type="ECO:0000256" key="4">
    <source>
        <dbReference type="ARBA" id="ARBA00023186"/>
    </source>
</evidence>
<feature type="domain" description="Clp R" evidence="9">
    <location>
        <begin position="10"/>
        <end position="150"/>
    </location>
</feature>
<dbReference type="Pfam" id="PF00004">
    <property type="entry name" value="AAA"/>
    <property type="match status" value="1"/>
</dbReference>
<dbReference type="PROSITE" id="PS51903">
    <property type="entry name" value="CLP_R"/>
    <property type="match status" value="1"/>
</dbReference>
<dbReference type="CDD" id="cd00009">
    <property type="entry name" value="AAA"/>
    <property type="match status" value="1"/>
</dbReference>
<evidence type="ECO:0000259" key="9">
    <source>
        <dbReference type="PROSITE" id="PS51903"/>
    </source>
</evidence>
<dbReference type="InterPro" id="IPR041546">
    <property type="entry name" value="ClpA/ClpB_AAA_lid"/>
</dbReference>
<dbReference type="SUPFAM" id="SSF81923">
    <property type="entry name" value="Double Clp-N motif"/>
    <property type="match status" value="1"/>
</dbReference>
<keyword evidence="3" id="KW-0067">ATP-binding</keyword>
<evidence type="ECO:0000256" key="3">
    <source>
        <dbReference type="ARBA" id="ARBA00022840"/>
    </source>
</evidence>
<dbReference type="Pfam" id="PF10431">
    <property type="entry name" value="ClpB_D2-small"/>
    <property type="match status" value="1"/>
</dbReference>
<dbReference type="GO" id="GO:0005524">
    <property type="term" value="F:ATP binding"/>
    <property type="evidence" value="ECO:0007669"/>
    <property type="project" value="UniProtKB-KW"/>
</dbReference>
<dbReference type="PANTHER" id="PTHR11638:SF18">
    <property type="entry name" value="HEAT SHOCK PROTEIN 104"/>
    <property type="match status" value="1"/>
</dbReference>
<evidence type="ECO:0000259" key="7">
    <source>
        <dbReference type="PROSITE" id="PS50045"/>
    </source>
</evidence>
<accession>A0A0G4B4B8</accession>
<evidence type="ECO:0000313" key="11">
    <source>
        <dbReference type="Proteomes" id="UP000035648"/>
    </source>
</evidence>
<feature type="coiled-coil region" evidence="6">
    <location>
        <begin position="444"/>
        <end position="493"/>
    </location>
</feature>
<protein>
    <submittedName>
        <fullName evidence="10">ATPase AAA-2 domain protein</fullName>
    </submittedName>
</protein>
<dbReference type="PANTHER" id="PTHR11638">
    <property type="entry name" value="ATP-DEPENDENT CLP PROTEASE"/>
    <property type="match status" value="1"/>
</dbReference>
<dbReference type="InterPro" id="IPR002078">
    <property type="entry name" value="Sigma_54_int"/>
</dbReference>
<dbReference type="InterPro" id="IPR004176">
    <property type="entry name" value="Clp_R_N"/>
</dbReference>
<keyword evidence="4" id="KW-0143">Chaperone</keyword>
<dbReference type="GO" id="GO:0005737">
    <property type="term" value="C:cytoplasm"/>
    <property type="evidence" value="ECO:0007669"/>
    <property type="project" value="TreeGrafter"/>
</dbReference>
<evidence type="ECO:0000256" key="2">
    <source>
        <dbReference type="ARBA" id="ARBA00022741"/>
    </source>
</evidence>
<keyword evidence="1 5" id="KW-0677">Repeat</keyword>
<evidence type="ECO:0000256" key="6">
    <source>
        <dbReference type="SAM" id="Coils"/>
    </source>
</evidence>
<dbReference type="Gene3D" id="1.10.1780.10">
    <property type="entry name" value="Clp, N-terminal domain"/>
    <property type="match status" value="2"/>
</dbReference>
<feature type="domain" description="Sigma-54 factor interaction" evidence="7">
    <location>
        <begin position="538"/>
        <end position="758"/>
    </location>
</feature>
<feature type="domain" description="UVR" evidence="8">
    <location>
        <begin position="448"/>
        <end position="483"/>
    </location>
</feature>
<dbReference type="InterPro" id="IPR027417">
    <property type="entry name" value="P-loop_NTPase"/>
</dbReference>
<dbReference type="KEGG" id="bbgw:UT28_C0001G1007"/>
<keyword evidence="6" id="KW-0175">Coiled coil</keyword>
<dbReference type="InterPro" id="IPR003593">
    <property type="entry name" value="AAA+_ATPase"/>
</dbReference>
<dbReference type="InterPro" id="IPR019489">
    <property type="entry name" value="Clp_ATPase_C"/>
</dbReference>
<dbReference type="Gene3D" id="3.40.50.300">
    <property type="entry name" value="P-loop containing nucleotide triphosphate hydrolases"/>
    <property type="match status" value="2"/>
</dbReference>
<sequence>MNNYDPQEIFKKFAPNARKILISSQKIAQSMDSALGSEHILLALAVTPNTLANGILKEHMISMDQIRLVISLHRFADKNGTGITDEAKEVFELAAKEAQNFGHNKIDTEHILLAITEKPDSLGAEVINKIGINPEDIRTQIENFFEDLKDMEDANEIISQQQLPPNFSGGDLPNYPDLPPMQEMPMPGKPKGLEYYTTDLTKEAEEKKLDPVIGREKEIQRAIQILTRRTKNNPVLVGEPGVGKTAIVEGLAQKIAENDIPESLKGKRVIMLDLALMIAGTMYRGQFEERVKKVLDELIKRGDTLLFVDEIHTIVGAGSAEGSLDLANILKPSLAKGKIHLIGATTHEEYRKFIEKDPALERRLQKITVNEPSPEEAVQILKGIKKNYEVHHGVKISDEAIEVAVDLSRRYIFDRFLPDKAIDLIDEASAAWQIRYGRKTIIDTDALQKQLDQVKKQKEQEVRNENFEKAANLRNLETRLKDEIEVNKKIKTETGPVSIGREDIAKVLALWTNVPVETLKTEEKEKYLKLKEILKKSIIGQDEAIEEISLAIKRSKSGMSDPHRPIGSFIFLGPTGVGKTELARVLSEELFGSRESIIKIDMSEFMERHNVSRLLGAPPGYVGYEEAGKLTEQVRQKPYSIILFDEIEKAHPEIFNILLQILEDGELTDAKGRKINFRNTIIIMTSNIGMHKLTEQAAIGFATKEKDEKAVKDNYERMKDEVVKELKHEFRPELLNRLDKVIVFRPLGKEEIEKIAKLQLERLAKRLREEKTEITFDNKVVSLIAEKGYDPHFGARPIRRAISELIENPLSDYILSDKFDQSEPIKITVTKGEISFKKAAKLV</sequence>
<dbReference type="FunFam" id="3.40.50.300:FF:000025">
    <property type="entry name" value="ATP-dependent Clp protease subunit"/>
    <property type="match status" value="1"/>
</dbReference>
<dbReference type="PATRIC" id="fig|1618337.4.peg.996"/>
<name>A0A0G4B4B8_9BACT</name>
<evidence type="ECO:0000256" key="1">
    <source>
        <dbReference type="ARBA" id="ARBA00022737"/>
    </source>
</evidence>
<dbReference type="EMBL" id="CP011213">
    <property type="protein sequence ID" value="AKM82781.1"/>
    <property type="molecule type" value="Genomic_DNA"/>
</dbReference>
<dbReference type="Pfam" id="PF02861">
    <property type="entry name" value="Clp_N"/>
    <property type="match status" value="1"/>
</dbReference>
<dbReference type="GO" id="GO:0034605">
    <property type="term" value="P:cellular response to heat"/>
    <property type="evidence" value="ECO:0007669"/>
    <property type="project" value="TreeGrafter"/>
</dbReference>
<dbReference type="PROSITE" id="PS50151">
    <property type="entry name" value="UVR"/>
    <property type="match status" value="1"/>
</dbReference>
<dbReference type="InterPro" id="IPR050130">
    <property type="entry name" value="ClpA_ClpB"/>
</dbReference>
<dbReference type="InterPro" id="IPR001270">
    <property type="entry name" value="ClpA/B"/>
</dbReference>
<evidence type="ECO:0000256" key="5">
    <source>
        <dbReference type="PROSITE-ProRule" id="PRU01251"/>
    </source>
</evidence>
<proteinExistence type="predicted"/>
<keyword evidence="2" id="KW-0547">Nucleotide-binding</keyword>
<evidence type="ECO:0000259" key="8">
    <source>
        <dbReference type="PROSITE" id="PS50151"/>
    </source>
</evidence>
<dbReference type="InterPro" id="IPR001943">
    <property type="entry name" value="UVR_dom"/>
</dbReference>
<gene>
    <name evidence="10" type="ORF">UT28_C0001G1007</name>
</gene>
<evidence type="ECO:0000313" key="10">
    <source>
        <dbReference type="EMBL" id="AKM82781.1"/>
    </source>
</evidence>
<dbReference type="Gene3D" id="1.10.8.60">
    <property type="match status" value="2"/>
</dbReference>
<dbReference type="Proteomes" id="UP000035648">
    <property type="component" value="Chromosome"/>
</dbReference>
<dbReference type="STRING" id="1618337.UT28_C0001G1007"/>
<dbReference type="SUPFAM" id="SSF52540">
    <property type="entry name" value="P-loop containing nucleoside triphosphate hydrolases"/>
    <property type="match status" value="2"/>
</dbReference>
<dbReference type="SMART" id="SM01086">
    <property type="entry name" value="ClpB_D2-small"/>
    <property type="match status" value="1"/>
</dbReference>
<dbReference type="PRINTS" id="PR00300">
    <property type="entry name" value="CLPPROTEASEA"/>
</dbReference>
<dbReference type="InterPro" id="IPR036628">
    <property type="entry name" value="Clp_N_dom_sf"/>
</dbReference>
<dbReference type="GO" id="GO:0006355">
    <property type="term" value="P:regulation of DNA-templated transcription"/>
    <property type="evidence" value="ECO:0007669"/>
    <property type="project" value="InterPro"/>
</dbReference>
<dbReference type="Pfam" id="PF17871">
    <property type="entry name" value="AAA_lid_9"/>
    <property type="match status" value="1"/>
</dbReference>
<dbReference type="Gene3D" id="4.10.860.10">
    <property type="entry name" value="UVR domain"/>
    <property type="match status" value="1"/>
</dbReference>
<dbReference type="SMART" id="SM00382">
    <property type="entry name" value="AAA"/>
    <property type="match status" value="2"/>
</dbReference>
<reference evidence="10 11" key="1">
    <citation type="journal article" date="2015" name="Nature">
        <title>rRNA introns, odd ribosomes, and small enigmatic genomes across a large radiation of phyla.</title>
        <authorList>
            <person name="Brown C.T."/>
            <person name="Hug L.A."/>
            <person name="Thomas B.C."/>
            <person name="Sharon I."/>
            <person name="Castelle C.J."/>
            <person name="Singh A."/>
            <person name="Wilkins M.J."/>
            <person name="Williams K.H."/>
            <person name="Banfield J.F."/>
        </authorList>
    </citation>
    <scope>NUCLEOTIDE SEQUENCE [LARGE SCALE GENOMIC DNA]</scope>
</reference>
<dbReference type="GO" id="GO:0016887">
    <property type="term" value="F:ATP hydrolysis activity"/>
    <property type="evidence" value="ECO:0007669"/>
    <property type="project" value="InterPro"/>
</dbReference>
<dbReference type="FunFam" id="3.40.50.300:FF:000010">
    <property type="entry name" value="Chaperone clpB 1, putative"/>
    <property type="match status" value="1"/>
</dbReference>
<dbReference type="AlphaFoldDB" id="A0A0G4B4B8"/>